<organism evidence="1 2">
    <name type="scientific">Dallia pectoralis</name>
    <name type="common">Alaska blackfish</name>
    <dbReference type="NCBI Taxonomy" id="75939"/>
    <lineage>
        <taxon>Eukaryota</taxon>
        <taxon>Metazoa</taxon>
        <taxon>Chordata</taxon>
        <taxon>Craniata</taxon>
        <taxon>Vertebrata</taxon>
        <taxon>Euteleostomi</taxon>
        <taxon>Actinopterygii</taxon>
        <taxon>Neopterygii</taxon>
        <taxon>Teleostei</taxon>
        <taxon>Protacanthopterygii</taxon>
        <taxon>Esociformes</taxon>
        <taxon>Umbridae</taxon>
        <taxon>Dallia</taxon>
    </lineage>
</organism>
<proteinExistence type="predicted"/>
<evidence type="ECO:0000313" key="2">
    <source>
        <dbReference type="Proteomes" id="UP001157502"/>
    </source>
</evidence>
<dbReference type="EMBL" id="CM055731">
    <property type="protein sequence ID" value="KAJ8012964.1"/>
    <property type="molecule type" value="Genomic_DNA"/>
</dbReference>
<gene>
    <name evidence="1" type="ORF">DPEC_G00048350</name>
</gene>
<protein>
    <submittedName>
        <fullName evidence="1">Uncharacterized protein</fullName>
    </submittedName>
</protein>
<comment type="caution">
    <text evidence="1">The sequence shown here is derived from an EMBL/GenBank/DDBJ whole genome shotgun (WGS) entry which is preliminary data.</text>
</comment>
<dbReference type="Proteomes" id="UP001157502">
    <property type="component" value="Chromosome 4"/>
</dbReference>
<reference evidence="1" key="1">
    <citation type="submission" date="2021-05" db="EMBL/GenBank/DDBJ databases">
        <authorList>
            <person name="Pan Q."/>
            <person name="Jouanno E."/>
            <person name="Zahm M."/>
            <person name="Klopp C."/>
            <person name="Cabau C."/>
            <person name="Louis A."/>
            <person name="Berthelot C."/>
            <person name="Parey E."/>
            <person name="Roest Crollius H."/>
            <person name="Montfort J."/>
            <person name="Robinson-Rechavi M."/>
            <person name="Bouchez O."/>
            <person name="Lampietro C."/>
            <person name="Lopez Roques C."/>
            <person name="Donnadieu C."/>
            <person name="Postlethwait J."/>
            <person name="Bobe J."/>
            <person name="Dillon D."/>
            <person name="Chandos A."/>
            <person name="von Hippel F."/>
            <person name="Guiguen Y."/>
        </authorList>
    </citation>
    <scope>NUCLEOTIDE SEQUENCE</scope>
    <source>
        <strain evidence="1">YG-Jan2019</strain>
    </source>
</reference>
<evidence type="ECO:0000313" key="1">
    <source>
        <dbReference type="EMBL" id="KAJ8012964.1"/>
    </source>
</evidence>
<name>A0ACC2HAJ6_DALPE</name>
<accession>A0ACC2HAJ6</accession>
<keyword evidence="2" id="KW-1185">Reference proteome</keyword>
<sequence>MLFWSTYATSVLSLLSGLLIAQSVCGQQLSLPKTDGCFRLPPELQKFHVQGEAVVLRCSSLERVLHKYFFQDKVEYVITKGNSPRGIETEQMEDGRVLRRERQLWLLPAHTSDSGEYSCFYRNDTLCVTGSITLEVYETKQTGMEKLSYPINSRVGQDVSIQCPQLSDFNWTDEIMWYKDSSVTGLPVGSGCYHRLSRDKIRISDVSHADQGHYTCQLSVHVNNLHYKVSRTIKLNVKVPEPGPNTEPSGRNSDPTVTANPNPTHSTVEYSAVQGPTILAPVNGTIFESPLGSSLEISCLVSTGNQSADATVVTWLVNDQSVESSYLGRRALIKKRVITVSGRNYAEVKLSILKMFQEDVRAVLKCVTRYRGGRQEVIAQLKVKDSTITWLTMVVVGSVCFLTVVSVFVYLLLKPRGKADYILARQNSTFSSSLSSAS</sequence>